<protein>
    <submittedName>
        <fullName evidence="1">ABC transporter substrate-binding protein</fullName>
    </submittedName>
</protein>
<sequence>MHVTKTRLALIISVILAVCGMLSGCTGFDEANKENASKEIDRSEEIKELLLPENIDTVFDMVVMEDGILRLVATIGNEVAIYDSGDKGNTWEEAYNSTDLFEKAENEKVGAYASKSNEIFWKSLEYNEDGGVEGAKYYYMKESKIVPVNLKLPEIDKAKREHNEEFEWLPESAVNYILNTEFSDDGNLLAMDENFDLHYINIENGEINKSYENNHGYILGCSQYNDMILMATNHEILSWDMNTGEENEDDELIDRLNNTYVKESIPSFESNIVLKHEREQLYVFNSFGLFRNAENGVEQVCDLKGEGAGELLQQYILDAEVYNKDLYLIAINMQSNQYSMYWMDTTEKDEESVKEELTIYSLYNNQNVELAINAFEIEYPNIKVNYKVGISDGNIATETDVIKNLNTEIMTNKGPDILVLDDLPYTSYMEKGLLMDLAETIKADKYFANVVEQFKSSEDEILAVPSRIVLLALEGEVGLGESSDSISAIEEYIKKVDNQMNYSEEEFMQMMEFLYSSYVEPMIGTDTEIEEKLLTEYISCIRTLYSKCGYPELSDSWRNNSAEKNGVYVTVNYFNWVADDRAITFDYVDFVKLIPILNEITNADESKEYCLLSDNSEKVYIPAGILGISAASKKGELAKKFINFTMSKKVQSNDNITGFPNNKEALKVCLQDDRHNVYTNIDETTGFQIHPYTESEADKFVSHFEELNKPILRDSYIKKVILESAGNSLAGDIAVSSVVSEIMEKINIYNQE</sequence>
<dbReference type="InterPro" id="IPR011047">
    <property type="entry name" value="Quinoprotein_ADH-like_sf"/>
</dbReference>
<evidence type="ECO:0000313" key="1">
    <source>
        <dbReference type="EMBL" id="MCP1101453.1"/>
    </source>
</evidence>
<dbReference type="PROSITE" id="PS51257">
    <property type="entry name" value="PROKAR_LIPOPROTEIN"/>
    <property type="match status" value="1"/>
</dbReference>
<reference evidence="1 2" key="1">
    <citation type="journal article" date="2022" name="Genome Biol. Evol.">
        <title>Host diet, physiology and behaviors set the stage for Lachnospiraceae cladogenesis.</title>
        <authorList>
            <person name="Vera-Ponce De Leon A."/>
            <person name="Schneider M."/>
            <person name="Jahnes B.C."/>
            <person name="Sadowski V."/>
            <person name="Camuy-Velez L.A."/>
            <person name="Duan J."/>
            <person name="Sabree Z.L."/>
        </authorList>
    </citation>
    <scope>NUCLEOTIDE SEQUENCE [LARGE SCALE GENOMIC DNA]</scope>
    <source>
        <strain evidence="1 2">PAL113</strain>
    </source>
</reference>
<gene>
    <name evidence="1" type="ORF">NK125_03370</name>
</gene>
<organism evidence="1 2">
    <name type="scientific">Aequitasia blattaphilus</name>
    <dbReference type="NCBI Taxonomy" id="2949332"/>
    <lineage>
        <taxon>Bacteria</taxon>
        <taxon>Bacillati</taxon>
        <taxon>Bacillota</taxon>
        <taxon>Clostridia</taxon>
        <taxon>Lachnospirales</taxon>
        <taxon>Lachnospiraceae</taxon>
        <taxon>Aequitasia</taxon>
    </lineage>
</organism>
<evidence type="ECO:0000313" key="2">
    <source>
        <dbReference type="Proteomes" id="UP001523566"/>
    </source>
</evidence>
<dbReference type="EMBL" id="JAMZFW010000003">
    <property type="protein sequence ID" value="MCP1101453.1"/>
    <property type="molecule type" value="Genomic_DNA"/>
</dbReference>
<dbReference type="RefSeq" id="WP_262065235.1">
    <property type="nucleotide sequence ID" value="NZ_JAMXOD010000003.1"/>
</dbReference>
<dbReference type="SUPFAM" id="SSF50998">
    <property type="entry name" value="Quinoprotein alcohol dehydrogenase-like"/>
    <property type="match status" value="1"/>
</dbReference>
<accession>A0ABT1E6J1</accession>
<dbReference type="SUPFAM" id="SSF53850">
    <property type="entry name" value="Periplasmic binding protein-like II"/>
    <property type="match status" value="1"/>
</dbReference>
<proteinExistence type="predicted"/>
<comment type="caution">
    <text evidence="1">The sequence shown here is derived from an EMBL/GenBank/DDBJ whole genome shotgun (WGS) entry which is preliminary data.</text>
</comment>
<dbReference type="Proteomes" id="UP001523566">
    <property type="component" value="Unassembled WGS sequence"/>
</dbReference>
<name>A0ABT1E6J1_9FIRM</name>
<dbReference type="Gene3D" id="3.40.190.10">
    <property type="entry name" value="Periplasmic binding protein-like II"/>
    <property type="match status" value="1"/>
</dbReference>
<keyword evidence="2" id="KW-1185">Reference proteome</keyword>